<feature type="region of interest" description="Disordered" evidence="1">
    <location>
        <begin position="63"/>
        <end position="88"/>
    </location>
</feature>
<protein>
    <submittedName>
        <fullName evidence="2">Uncharacterized protein</fullName>
    </submittedName>
</protein>
<gene>
    <name evidence="2" type="ORF">PV06_03741</name>
</gene>
<reference evidence="2 3" key="1">
    <citation type="submission" date="2015-01" db="EMBL/GenBank/DDBJ databases">
        <title>The Genome Sequence of Exophiala oligosperma CBS72588.</title>
        <authorList>
            <consortium name="The Broad Institute Genomics Platform"/>
            <person name="Cuomo C."/>
            <person name="de Hoog S."/>
            <person name="Gorbushina A."/>
            <person name="Stielow B."/>
            <person name="Teixiera M."/>
            <person name="Abouelleil A."/>
            <person name="Chapman S.B."/>
            <person name="Priest M."/>
            <person name="Young S.K."/>
            <person name="Wortman J."/>
            <person name="Nusbaum C."/>
            <person name="Birren B."/>
        </authorList>
    </citation>
    <scope>NUCLEOTIDE SEQUENCE [LARGE SCALE GENOMIC DNA]</scope>
    <source>
        <strain evidence="2 3">CBS 72588</strain>
    </source>
</reference>
<name>A0A0D2DR18_9EURO</name>
<dbReference type="HOGENOM" id="CLU_1992657_0_0_1"/>
<organism evidence="2 3">
    <name type="scientific">Exophiala oligosperma</name>
    <dbReference type="NCBI Taxonomy" id="215243"/>
    <lineage>
        <taxon>Eukaryota</taxon>
        <taxon>Fungi</taxon>
        <taxon>Dikarya</taxon>
        <taxon>Ascomycota</taxon>
        <taxon>Pezizomycotina</taxon>
        <taxon>Eurotiomycetes</taxon>
        <taxon>Chaetothyriomycetidae</taxon>
        <taxon>Chaetothyriales</taxon>
        <taxon>Herpotrichiellaceae</taxon>
        <taxon>Exophiala</taxon>
    </lineage>
</organism>
<evidence type="ECO:0000313" key="3">
    <source>
        <dbReference type="Proteomes" id="UP000053342"/>
    </source>
</evidence>
<dbReference type="VEuPathDB" id="FungiDB:PV06_03741"/>
<dbReference type="GeneID" id="27355815"/>
<dbReference type="RefSeq" id="XP_016265559.1">
    <property type="nucleotide sequence ID" value="XM_016404554.1"/>
</dbReference>
<dbReference type="Proteomes" id="UP000053342">
    <property type="component" value="Unassembled WGS sequence"/>
</dbReference>
<keyword evidence="3" id="KW-1185">Reference proteome</keyword>
<evidence type="ECO:0000313" key="2">
    <source>
        <dbReference type="EMBL" id="KIW45343.1"/>
    </source>
</evidence>
<sequence>MPGRRVPGHLACYPPGHTSHPRPGPHAGHTPYPPPAPQDTWDPCERPAPSAFVKFAHREGLLSDPSFVDTPEPARRAPSPVMEPPVQGTTDVEGIIEYPDDEEHLSDVDDEDVAMPEVIDLTPDN</sequence>
<feature type="compositionally biased region" description="Acidic residues" evidence="1">
    <location>
        <begin position="102"/>
        <end position="114"/>
    </location>
</feature>
<proteinExistence type="predicted"/>
<dbReference type="EMBL" id="KN847334">
    <property type="protein sequence ID" value="KIW45343.1"/>
    <property type="molecule type" value="Genomic_DNA"/>
</dbReference>
<feature type="region of interest" description="Disordered" evidence="1">
    <location>
        <begin position="1"/>
        <end position="48"/>
    </location>
</feature>
<feature type="region of interest" description="Disordered" evidence="1">
    <location>
        <begin position="102"/>
        <end position="125"/>
    </location>
</feature>
<evidence type="ECO:0000256" key="1">
    <source>
        <dbReference type="SAM" id="MobiDB-lite"/>
    </source>
</evidence>
<accession>A0A0D2DR18</accession>
<dbReference type="AlphaFoldDB" id="A0A0D2DR18"/>